<sequence>MNWSQPTVGSCNPTRGDQNQVVGREEQLTAIGGKNIKKGARSVSKEELRVGAKYKYVQEVLAPERVRDRIQPGSEVRVGNPTLALGLRFGVRVEYIVLKVTADWDRPEISRTRVVAIPSVEMTYNLETTREGVGDVQGMAHQNLRPPTFEGENFLSWKKLMTLHAMREEWLDQMEGKGPKSVVADPLNARQVAAETQGVT</sequence>
<proteinExistence type="predicted"/>
<keyword evidence="3" id="KW-1185">Reference proteome</keyword>
<gene>
    <name evidence="2" type="ORF">R1sor_023327</name>
</gene>
<evidence type="ECO:0000313" key="2">
    <source>
        <dbReference type="EMBL" id="KAL3680371.1"/>
    </source>
</evidence>
<dbReference type="EMBL" id="JBJQOH010000007">
    <property type="protein sequence ID" value="KAL3680371.1"/>
    <property type="molecule type" value="Genomic_DNA"/>
</dbReference>
<name>A0ABD3GP55_9MARC</name>
<protein>
    <submittedName>
        <fullName evidence="2">Uncharacterized protein</fullName>
    </submittedName>
</protein>
<evidence type="ECO:0000256" key="1">
    <source>
        <dbReference type="SAM" id="MobiDB-lite"/>
    </source>
</evidence>
<reference evidence="2 3" key="1">
    <citation type="submission" date="2024-09" db="EMBL/GenBank/DDBJ databases">
        <title>Chromosome-scale assembly of Riccia sorocarpa.</title>
        <authorList>
            <person name="Paukszto L."/>
        </authorList>
    </citation>
    <scope>NUCLEOTIDE SEQUENCE [LARGE SCALE GENOMIC DNA]</scope>
    <source>
        <strain evidence="2">LP-2024</strain>
        <tissue evidence="2">Aerial parts of the thallus</tissue>
    </source>
</reference>
<evidence type="ECO:0000313" key="3">
    <source>
        <dbReference type="Proteomes" id="UP001633002"/>
    </source>
</evidence>
<organism evidence="2 3">
    <name type="scientific">Riccia sorocarpa</name>
    <dbReference type="NCBI Taxonomy" id="122646"/>
    <lineage>
        <taxon>Eukaryota</taxon>
        <taxon>Viridiplantae</taxon>
        <taxon>Streptophyta</taxon>
        <taxon>Embryophyta</taxon>
        <taxon>Marchantiophyta</taxon>
        <taxon>Marchantiopsida</taxon>
        <taxon>Marchantiidae</taxon>
        <taxon>Marchantiales</taxon>
        <taxon>Ricciaceae</taxon>
        <taxon>Riccia</taxon>
    </lineage>
</organism>
<feature type="region of interest" description="Disordered" evidence="1">
    <location>
        <begin position="1"/>
        <end position="20"/>
    </location>
</feature>
<comment type="caution">
    <text evidence="2">The sequence shown here is derived from an EMBL/GenBank/DDBJ whole genome shotgun (WGS) entry which is preliminary data.</text>
</comment>
<accession>A0ABD3GP55</accession>
<dbReference type="Proteomes" id="UP001633002">
    <property type="component" value="Unassembled WGS sequence"/>
</dbReference>
<dbReference type="AlphaFoldDB" id="A0ABD3GP55"/>